<dbReference type="RefSeq" id="WP_344673432.1">
    <property type="nucleotide sequence ID" value="NZ_BAAAZI010000004.1"/>
</dbReference>
<reference evidence="3" key="1">
    <citation type="journal article" date="2019" name="Int. J. Syst. Evol. Microbiol.">
        <title>The Global Catalogue of Microorganisms (GCM) 10K type strain sequencing project: providing services to taxonomists for standard genome sequencing and annotation.</title>
        <authorList>
            <consortium name="The Broad Institute Genomics Platform"/>
            <consortium name="The Broad Institute Genome Sequencing Center for Infectious Disease"/>
            <person name="Wu L."/>
            <person name="Ma J."/>
        </authorList>
    </citation>
    <scope>NUCLEOTIDE SEQUENCE [LARGE SCALE GENOMIC DNA]</scope>
    <source>
        <strain evidence="3">JCM 16704</strain>
    </source>
</reference>
<evidence type="ECO:0000313" key="3">
    <source>
        <dbReference type="Proteomes" id="UP001500101"/>
    </source>
</evidence>
<organism evidence="2 3">
    <name type="scientific">Sphingobacterium kyonggiense</name>
    <dbReference type="NCBI Taxonomy" id="714075"/>
    <lineage>
        <taxon>Bacteria</taxon>
        <taxon>Pseudomonadati</taxon>
        <taxon>Bacteroidota</taxon>
        <taxon>Sphingobacteriia</taxon>
        <taxon>Sphingobacteriales</taxon>
        <taxon>Sphingobacteriaceae</taxon>
        <taxon>Sphingobacterium</taxon>
    </lineage>
</organism>
<dbReference type="Pfam" id="PF04020">
    <property type="entry name" value="Phage_holin_4_2"/>
    <property type="match status" value="1"/>
</dbReference>
<proteinExistence type="predicted"/>
<evidence type="ECO:0000313" key="2">
    <source>
        <dbReference type="EMBL" id="GAA4134896.1"/>
    </source>
</evidence>
<keyword evidence="1" id="KW-1133">Transmembrane helix</keyword>
<keyword evidence="1" id="KW-0812">Transmembrane</keyword>
<dbReference type="EMBL" id="BAAAZI010000004">
    <property type="protein sequence ID" value="GAA4134896.1"/>
    <property type="molecule type" value="Genomic_DNA"/>
</dbReference>
<sequence length="115" mass="12280">MRFIISLLVTGLVVALASLIVPGVQVAGFGWAIVTGLVIGLVNAIVGGILRLFTFPLNWLTFGLVSFIITVLMIMLSDKIMGTKFEVDGFLPALLFAIVVAVIEMIIGKMTADKN</sequence>
<keyword evidence="3" id="KW-1185">Reference proteome</keyword>
<dbReference type="InterPro" id="IPR007165">
    <property type="entry name" value="Phage_holin_4_2"/>
</dbReference>
<evidence type="ECO:0000256" key="1">
    <source>
        <dbReference type="SAM" id="Phobius"/>
    </source>
</evidence>
<feature type="transmembrane region" description="Helical" evidence="1">
    <location>
        <begin position="29"/>
        <end position="50"/>
    </location>
</feature>
<dbReference type="PANTHER" id="PTHR37309">
    <property type="entry name" value="SLR0284 PROTEIN"/>
    <property type="match status" value="1"/>
</dbReference>
<protein>
    <submittedName>
        <fullName evidence="2">Phage holin family protein</fullName>
    </submittedName>
</protein>
<keyword evidence="1" id="KW-0472">Membrane</keyword>
<dbReference type="PANTHER" id="PTHR37309:SF1">
    <property type="entry name" value="SLR0284 PROTEIN"/>
    <property type="match status" value="1"/>
</dbReference>
<comment type="caution">
    <text evidence="2">The sequence shown here is derived from an EMBL/GenBank/DDBJ whole genome shotgun (WGS) entry which is preliminary data.</text>
</comment>
<gene>
    <name evidence="2" type="ORF">GCM10022216_08400</name>
</gene>
<feature type="transmembrane region" description="Helical" evidence="1">
    <location>
        <begin position="89"/>
        <end position="107"/>
    </location>
</feature>
<feature type="transmembrane region" description="Helical" evidence="1">
    <location>
        <begin position="57"/>
        <end position="77"/>
    </location>
</feature>
<accession>A0ABP7YEB2</accession>
<name>A0ABP7YEB2_9SPHI</name>
<dbReference type="Proteomes" id="UP001500101">
    <property type="component" value="Unassembled WGS sequence"/>
</dbReference>